<evidence type="ECO:0000313" key="9">
    <source>
        <dbReference type="Proteomes" id="UP000249828"/>
    </source>
</evidence>
<dbReference type="Pfam" id="PF02899">
    <property type="entry name" value="Phage_int_SAM_1"/>
    <property type="match status" value="1"/>
</dbReference>
<evidence type="ECO:0000259" key="6">
    <source>
        <dbReference type="PROSITE" id="PS51898"/>
    </source>
</evidence>
<protein>
    <submittedName>
        <fullName evidence="8">Recombinase XerC</fullName>
    </submittedName>
</protein>
<dbReference type="PANTHER" id="PTHR30349">
    <property type="entry name" value="PHAGE INTEGRASE-RELATED"/>
    <property type="match status" value="1"/>
</dbReference>
<dbReference type="GO" id="GO:0006310">
    <property type="term" value="P:DNA recombination"/>
    <property type="evidence" value="ECO:0007669"/>
    <property type="project" value="UniProtKB-KW"/>
</dbReference>
<evidence type="ECO:0000256" key="2">
    <source>
        <dbReference type="ARBA" id="ARBA00022908"/>
    </source>
</evidence>
<accession>A0A2W4BIF1</accession>
<dbReference type="PROSITE" id="PS51900">
    <property type="entry name" value="CB"/>
    <property type="match status" value="1"/>
</dbReference>
<dbReference type="Pfam" id="PF00589">
    <property type="entry name" value="Phage_integrase"/>
    <property type="match status" value="1"/>
</dbReference>
<keyword evidence="4" id="KW-0233">DNA recombination</keyword>
<name>A0A2W4BIF1_9ENTE</name>
<dbReference type="GO" id="GO:0015074">
    <property type="term" value="P:DNA integration"/>
    <property type="evidence" value="ECO:0007669"/>
    <property type="project" value="UniProtKB-KW"/>
</dbReference>
<evidence type="ECO:0000256" key="4">
    <source>
        <dbReference type="ARBA" id="ARBA00023172"/>
    </source>
</evidence>
<dbReference type="InterPro" id="IPR013762">
    <property type="entry name" value="Integrase-like_cat_sf"/>
</dbReference>
<dbReference type="PANTHER" id="PTHR30349:SF41">
    <property type="entry name" value="INTEGRASE_RECOMBINASE PROTEIN MJ0367-RELATED"/>
    <property type="match status" value="1"/>
</dbReference>
<dbReference type="Gene3D" id="1.10.443.10">
    <property type="entry name" value="Intergrase catalytic core"/>
    <property type="match status" value="1"/>
</dbReference>
<evidence type="ECO:0000259" key="7">
    <source>
        <dbReference type="PROSITE" id="PS51900"/>
    </source>
</evidence>
<comment type="similarity">
    <text evidence="1">Belongs to the 'phage' integrase family.</text>
</comment>
<keyword evidence="2" id="KW-0229">DNA integration</keyword>
<proteinExistence type="inferred from homology"/>
<feature type="domain" description="Tyr recombinase" evidence="6">
    <location>
        <begin position="100"/>
        <end position="288"/>
    </location>
</feature>
<reference evidence="8 9" key="1">
    <citation type="submission" date="2017-11" db="EMBL/GenBank/DDBJ databases">
        <title>Draft genome sequence of Enterococcus plantarum TRW2 strain isolated from lettuce.</title>
        <authorList>
            <person name="Kim E.B."/>
            <person name="Marco M.L."/>
            <person name="Williams T.R."/>
            <person name="You I.H."/>
        </authorList>
    </citation>
    <scope>NUCLEOTIDE SEQUENCE [LARGE SCALE GENOMIC DNA]</scope>
    <source>
        <strain evidence="8 9">TRW2</strain>
    </source>
</reference>
<dbReference type="RefSeq" id="WP_111248029.1">
    <property type="nucleotide sequence ID" value="NZ_PIEU01000073.1"/>
</dbReference>
<comment type="caution">
    <text evidence="8">The sequence shown here is derived from an EMBL/GenBank/DDBJ whole genome shotgun (WGS) entry which is preliminary data.</text>
</comment>
<dbReference type="SUPFAM" id="SSF56349">
    <property type="entry name" value="DNA breaking-rejoining enzymes"/>
    <property type="match status" value="1"/>
</dbReference>
<evidence type="ECO:0000256" key="5">
    <source>
        <dbReference type="PROSITE-ProRule" id="PRU01248"/>
    </source>
</evidence>
<dbReference type="PROSITE" id="PS51898">
    <property type="entry name" value="TYR_RECOMBINASE"/>
    <property type="match status" value="1"/>
</dbReference>
<dbReference type="EMBL" id="PIEU01000073">
    <property type="protein sequence ID" value="PZL73012.1"/>
    <property type="molecule type" value="Genomic_DNA"/>
</dbReference>
<dbReference type="InterPro" id="IPR011010">
    <property type="entry name" value="DNA_brk_join_enz"/>
</dbReference>
<dbReference type="GO" id="GO:0003677">
    <property type="term" value="F:DNA binding"/>
    <property type="evidence" value="ECO:0007669"/>
    <property type="project" value="UniProtKB-UniRule"/>
</dbReference>
<organism evidence="8 9">
    <name type="scientific">Enterococcus plantarum</name>
    <dbReference type="NCBI Taxonomy" id="1077675"/>
    <lineage>
        <taxon>Bacteria</taxon>
        <taxon>Bacillati</taxon>
        <taxon>Bacillota</taxon>
        <taxon>Bacilli</taxon>
        <taxon>Lactobacillales</taxon>
        <taxon>Enterococcaceae</taxon>
        <taxon>Enterococcus</taxon>
    </lineage>
</organism>
<dbReference type="Proteomes" id="UP000249828">
    <property type="component" value="Unassembled WGS sequence"/>
</dbReference>
<sequence length="296" mass="34595">MKHYINRFIIYKKMQNLSPKTIHAYTTDLNQLTNHYDPINGTVDDCFVNYTDFLIQTNNYKSNTKKRKLITIKMFWNFLTEKENLQLMALPTIAIRKEKRLPKTLSVLELRRLTSSVNDYQPSSGKKERDHLRDKAIIEIMINLGLRISEISNINLSDYNNGDLIIHGKNNKERILFLTTDISKQIINDYLVCRKEYTPSPTEDSFFLNKYGNRLSIFGISNIYKKYRYLSQINSLSTPHYLRHSFATQLLNNGANLRDIQELLGHSNISTTEIYTSVSSTRKQKVLTLYGFRNNS</sequence>
<dbReference type="InterPro" id="IPR044068">
    <property type="entry name" value="CB"/>
</dbReference>
<evidence type="ECO:0000256" key="3">
    <source>
        <dbReference type="ARBA" id="ARBA00023125"/>
    </source>
</evidence>
<dbReference type="InterPro" id="IPR002104">
    <property type="entry name" value="Integrase_catalytic"/>
</dbReference>
<gene>
    <name evidence="8" type="ORF">CI088_09665</name>
</gene>
<dbReference type="InterPro" id="IPR010998">
    <property type="entry name" value="Integrase_recombinase_N"/>
</dbReference>
<keyword evidence="9" id="KW-1185">Reference proteome</keyword>
<dbReference type="InterPro" id="IPR004107">
    <property type="entry name" value="Integrase_SAM-like_N"/>
</dbReference>
<feature type="domain" description="Core-binding (CB)" evidence="7">
    <location>
        <begin position="1"/>
        <end position="80"/>
    </location>
</feature>
<dbReference type="AlphaFoldDB" id="A0A2W4BIF1"/>
<evidence type="ECO:0000313" key="8">
    <source>
        <dbReference type="EMBL" id="PZL73012.1"/>
    </source>
</evidence>
<keyword evidence="3 5" id="KW-0238">DNA-binding</keyword>
<evidence type="ECO:0000256" key="1">
    <source>
        <dbReference type="ARBA" id="ARBA00008857"/>
    </source>
</evidence>
<dbReference type="InterPro" id="IPR050090">
    <property type="entry name" value="Tyrosine_recombinase_XerCD"/>
</dbReference>
<dbReference type="Gene3D" id="1.10.150.130">
    <property type="match status" value="1"/>
</dbReference>